<proteinExistence type="predicted"/>
<keyword evidence="2" id="KW-1185">Reference proteome</keyword>
<dbReference type="OrthoDB" id="527344at2759"/>
<gene>
    <name evidence="1" type="ORF">TELCIR_25744</name>
</gene>
<reference evidence="1 2" key="1">
    <citation type="submission" date="2015-09" db="EMBL/GenBank/DDBJ databases">
        <title>Draft genome of the parasitic nematode Teladorsagia circumcincta isolate WARC Sus (inbred).</title>
        <authorList>
            <person name="Mitreva M."/>
        </authorList>
    </citation>
    <scope>NUCLEOTIDE SEQUENCE [LARGE SCALE GENOMIC DNA]</scope>
    <source>
        <strain evidence="1 2">S</strain>
    </source>
</reference>
<dbReference type="Proteomes" id="UP000230423">
    <property type="component" value="Unassembled WGS sequence"/>
</dbReference>
<organism evidence="1 2">
    <name type="scientific">Teladorsagia circumcincta</name>
    <name type="common">Brown stomach worm</name>
    <name type="synonym">Ostertagia circumcincta</name>
    <dbReference type="NCBI Taxonomy" id="45464"/>
    <lineage>
        <taxon>Eukaryota</taxon>
        <taxon>Metazoa</taxon>
        <taxon>Ecdysozoa</taxon>
        <taxon>Nematoda</taxon>
        <taxon>Chromadorea</taxon>
        <taxon>Rhabditida</taxon>
        <taxon>Rhabditina</taxon>
        <taxon>Rhabditomorpha</taxon>
        <taxon>Strongyloidea</taxon>
        <taxon>Trichostrongylidae</taxon>
        <taxon>Teladorsagia</taxon>
    </lineage>
</organism>
<evidence type="ECO:0000313" key="1">
    <source>
        <dbReference type="EMBL" id="PIO52941.1"/>
    </source>
</evidence>
<dbReference type="AlphaFoldDB" id="A0A2G9T4R7"/>
<evidence type="ECO:0000313" key="2">
    <source>
        <dbReference type="Proteomes" id="UP000230423"/>
    </source>
</evidence>
<dbReference type="EMBL" id="KZ422937">
    <property type="protein sequence ID" value="PIO52941.1"/>
    <property type="molecule type" value="Genomic_DNA"/>
</dbReference>
<name>A0A2G9T4R7_TELCI</name>
<accession>A0A2G9T4R7</accession>
<sequence>MNGLYTIIERRKEAIEGAGGQYSPLVLVCNRNVLKPLKTYSMCFTDLESLVEIVDISRHPITPPAR</sequence>
<protein>
    <submittedName>
        <fullName evidence="1">Uncharacterized protein</fullName>
    </submittedName>
</protein>